<feature type="region of interest" description="Disordered" evidence="2">
    <location>
        <begin position="365"/>
        <end position="384"/>
    </location>
</feature>
<gene>
    <name evidence="4" type="ORF">BO78DRAFT_393224</name>
</gene>
<dbReference type="AlphaFoldDB" id="A0A319ETD7"/>
<dbReference type="Proteomes" id="UP000248423">
    <property type="component" value="Unassembled WGS sequence"/>
</dbReference>
<evidence type="ECO:0000313" key="4">
    <source>
        <dbReference type="EMBL" id="PYI11255.1"/>
    </source>
</evidence>
<reference evidence="4 5" key="1">
    <citation type="submission" date="2018-02" db="EMBL/GenBank/DDBJ databases">
        <title>The genomes of Aspergillus section Nigri reveals drivers in fungal speciation.</title>
        <authorList>
            <consortium name="DOE Joint Genome Institute"/>
            <person name="Vesth T.C."/>
            <person name="Nybo J."/>
            <person name="Theobald S."/>
            <person name="Brandl J."/>
            <person name="Frisvad J.C."/>
            <person name="Nielsen K.F."/>
            <person name="Lyhne E.K."/>
            <person name="Kogle M.E."/>
            <person name="Kuo A."/>
            <person name="Riley R."/>
            <person name="Clum A."/>
            <person name="Nolan M."/>
            <person name="Lipzen A."/>
            <person name="Salamov A."/>
            <person name="Henrissat B."/>
            <person name="Wiebenga A."/>
            <person name="De vries R.P."/>
            <person name="Grigoriev I.V."/>
            <person name="Mortensen U.H."/>
            <person name="Andersen M.R."/>
            <person name="Baker S.E."/>
        </authorList>
    </citation>
    <scope>NUCLEOTIDE SEQUENCE [LARGE SCALE GENOMIC DNA]</scope>
    <source>
        <strain evidence="4 5">CBS 121057</strain>
    </source>
</reference>
<evidence type="ECO:0000313" key="5">
    <source>
        <dbReference type="Proteomes" id="UP000248423"/>
    </source>
</evidence>
<protein>
    <recommendedName>
        <fullName evidence="6">Integral membrane protein</fullName>
    </recommendedName>
</protein>
<evidence type="ECO:0000256" key="2">
    <source>
        <dbReference type="SAM" id="MobiDB-lite"/>
    </source>
</evidence>
<keyword evidence="3" id="KW-1133">Transmembrane helix</keyword>
<feature type="transmembrane region" description="Helical" evidence="3">
    <location>
        <begin position="85"/>
        <end position="103"/>
    </location>
</feature>
<proteinExistence type="predicted"/>
<feature type="transmembrane region" description="Helical" evidence="3">
    <location>
        <begin position="30"/>
        <end position="51"/>
    </location>
</feature>
<feature type="coiled-coil region" evidence="1">
    <location>
        <begin position="690"/>
        <end position="830"/>
    </location>
</feature>
<feature type="compositionally biased region" description="Low complexity" evidence="2">
    <location>
        <begin position="372"/>
        <end position="384"/>
    </location>
</feature>
<dbReference type="VEuPathDB" id="FungiDB:BO78DRAFT_393224"/>
<feature type="transmembrane region" description="Helical" evidence="3">
    <location>
        <begin position="208"/>
        <end position="228"/>
    </location>
</feature>
<dbReference type="SUPFAM" id="SSF90257">
    <property type="entry name" value="Myosin rod fragments"/>
    <property type="match status" value="1"/>
</dbReference>
<sequence>MSTPSEQIFLYGQTLDPDESGLGLLEYLDLTAGASLVFGAAVMLAIVCVFWESLTSCMVAGVKVLATVNGPLDFYATCHRGLKKIIVACLPVSALYNVYSWYFRFHSPLASSFRIWATYVLATSAYRSIVLLVYNYLYGMFIGLGPSGWEQLQDCFDVEEETVPAQWFWHQSLEALRCRGLDHGVDLHYWTDGYLPPLYDEDGEIADVCIFVLAAVLVLSLGMTALLVTALRGITLSKWWDKWRGCSAAQREELAMMAAKVETCEALLEQHRRLLTAKSEELRAAELRMDEGWALAKKLEARPVPVQAPVSKKDDEIVIRRLREMLSKTDGEIMTAHRDLKEMEANTAARERTFSIRIYQLEEQLSHERQQTKTSSSKKVQSLTAELQEQTDQLAAVKHRLAAAETREKQYRSQHNDTTKIVAQNQALVARDQEHVANNEKLAAQYKELEAGNQKLTAQYHLLVAQNQELGAYNQTIAAQYQEVVIQNKEHVANNETLTAQNEKLVANSQTLETQKEDDLANQYLADQYEEVVAENKKLAAKNKKLAGQHKELEAQNKDYDANNQKLVAQYQNMLDQNQKLTVQCQELAAQQQEPIAQNQQLAAQYQELLGQHQASVAQNQELMTQNQGLAAQYQELVAQSHELASQNQLLTTNYDVLNQMYFECEGPSAKIQQERDSALEQVFQLKFALASAESVAEEMARQAQETAAQAQKSEEILRQSMRDLKNACDSTMEQERTESEDSREQVEKLEQKMVLLKKKLQMATRDIQRADERTAAAEKAKAALEELVTKKQETTKARTGEIKSITTALEQSQVTISEQQTEINSLRDQLSQVAQGLLGPSDEVLHNKARELRGLLDTEKRQRTEDQIRWDKRVRELEEETKKLRISNSNNDAALVHRGGGRRKAVPH</sequence>
<keyword evidence="3" id="KW-0472">Membrane</keyword>
<evidence type="ECO:0000256" key="1">
    <source>
        <dbReference type="SAM" id="Coils"/>
    </source>
</evidence>
<accession>A0A319ETD7</accession>
<feature type="region of interest" description="Disordered" evidence="2">
    <location>
        <begin position="889"/>
        <end position="909"/>
    </location>
</feature>
<dbReference type="STRING" id="1448318.A0A319ETD7"/>
<evidence type="ECO:0000256" key="3">
    <source>
        <dbReference type="SAM" id="Phobius"/>
    </source>
</evidence>
<feature type="coiled-coil region" evidence="1">
    <location>
        <begin position="488"/>
        <end position="591"/>
    </location>
</feature>
<feature type="transmembrane region" description="Helical" evidence="3">
    <location>
        <begin position="115"/>
        <end position="137"/>
    </location>
</feature>
<dbReference type="EMBL" id="KZ826318">
    <property type="protein sequence ID" value="PYI11255.1"/>
    <property type="molecule type" value="Genomic_DNA"/>
</dbReference>
<evidence type="ECO:0008006" key="6">
    <source>
        <dbReference type="Google" id="ProtNLM"/>
    </source>
</evidence>
<keyword evidence="3" id="KW-0812">Transmembrane</keyword>
<keyword evidence="1" id="KW-0175">Coiled coil</keyword>
<dbReference type="OrthoDB" id="4510215at2759"/>
<name>A0A319ETD7_ASPSB</name>
<feature type="compositionally biased region" description="Basic residues" evidence="2">
    <location>
        <begin position="900"/>
        <end position="909"/>
    </location>
</feature>
<organism evidence="4 5">
    <name type="scientific">Aspergillus sclerotiicarbonarius (strain CBS 121057 / IBT 28362)</name>
    <dbReference type="NCBI Taxonomy" id="1448318"/>
    <lineage>
        <taxon>Eukaryota</taxon>
        <taxon>Fungi</taxon>
        <taxon>Dikarya</taxon>
        <taxon>Ascomycota</taxon>
        <taxon>Pezizomycotina</taxon>
        <taxon>Eurotiomycetes</taxon>
        <taxon>Eurotiomycetidae</taxon>
        <taxon>Eurotiales</taxon>
        <taxon>Aspergillaceae</taxon>
        <taxon>Aspergillus</taxon>
        <taxon>Aspergillus subgen. Circumdati</taxon>
    </lineage>
</organism>
<keyword evidence="5" id="KW-1185">Reference proteome</keyword>